<dbReference type="Pfam" id="PF04472">
    <property type="entry name" value="SepF"/>
    <property type="match status" value="1"/>
</dbReference>
<gene>
    <name evidence="5" type="ORF">DSOL_5155</name>
</gene>
<dbReference type="InterPro" id="IPR023052">
    <property type="entry name" value="Cell_div_SepF"/>
</dbReference>
<proteinExistence type="predicted"/>
<dbReference type="Proteomes" id="UP000186102">
    <property type="component" value="Unassembled WGS sequence"/>
</dbReference>
<evidence type="ECO:0000313" key="6">
    <source>
        <dbReference type="Proteomes" id="UP000186102"/>
    </source>
</evidence>
<dbReference type="STRING" id="1888891.DSOL_5155"/>
<keyword evidence="6" id="KW-1185">Reference proteome</keyword>
<comment type="caution">
    <text evidence="5">The sequence shown here is derived from an EMBL/GenBank/DDBJ whole genome shotgun (WGS) entry which is preliminary data.</text>
</comment>
<dbReference type="PANTHER" id="PTHR35798">
    <property type="entry name" value="CELL DIVISION PROTEIN SEPF"/>
    <property type="match status" value="1"/>
</dbReference>
<sequence>MVPTDFEDAKHIGDKLKNKTIVALNLTKVDPNIAERILDFAVGVTYALGGGSLKLDTNIFLLTGQGVTLTQ</sequence>
<comment type="function">
    <text evidence="4">Cell division protein that is part of the divisome complex and is recruited early to the Z-ring. Probably stimulates Z-ring formation, perhaps through the cross-linking of FtsZ protofilaments. Its function overlaps with FtsA.</text>
</comment>
<name>A0A1Q8QFC7_9FIRM</name>
<dbReference type="EMBL" id="MLBF01000090">
    <property type="protein sequence ID" value="OLN26040.1"/>
    <property type="molecule type" value="Genomic_DNA"/>
</dbReference>
<keyword evidence="2" id="KW-0717">Septation</keyword>
<dbReference type="PANTHER" id="PTHR35798:SF1">
    <property type="entry name" value="CELL DIVISION PROTEIN SEPF"/>
    <property type="match status" value="1"/>
</dbReference>
<keyword evidence="1 5" id="KW-0132">Cell division</keyword>
<evidence type="ECO:0000256" key="2">
    <source>
        <dbReference type="ARBA" id="ARBA00023210"/>
    </source>
</evidence>
<dbReference type="Gene3D" id="3.30.110.150">
    <property type="entry name" value="SepF-like protein"/>
    <property type="match status" value="1"/>
</dbReference>
<organism evidence="5 6">
    <name type="scientific">Desulfosporosinus metallidurans</name>
    <dbReference type="NCBI Taxonomy" id="1888891"/>
    <lineage>
        <taxon>Bacteria</taxon>
        <taxon>Bacillati</taxon>
        <taxon>Bacillota</taxon>
        <taxon>Clostridia</taxon>
        <taxon>Eubacteriales</taxon>
        <taxon>Desulfitobacteriaceae</taxon>
        <taxon>Desulfosporosinus</taxon>
    </lineage>
</organism>
<reference evidence="5 6" key="1">
    <citation type="submission" date="2016-09" db="EMBL/GenBank/DDBJ databases">
        <title>Complete genome of Desulfosporosinus sp. OL.</title>
        <authorList>
            <person name="Mardanov A."/>
            <person name="Beletsky A."/>
            <person name="Panova A."/>
            <person name="Karnachuk O."/>
            <person name="Ravin N."/>
        </authorList>
    </citation>
    <scope>NUCLEOTIDE SEQUENCE [LARGE SCALE GENOMIC DNA]</scope>
    <source>
        <strain evidence="5 6">OL</strain>
    </source>
</reference>
<dbReference type="AlphaFoldDB" id="A0A1Q8QFC7"/>
<accession>A0A1Q8QFC7</accession>
<evidence type="ECO:0000256" key="4">
    <source>
        <dbReference type="ARBA" id="ARBA00044936"/>
    </source>
</evidence>
<dbReference type="GO" id="GO:0000917">
    <property type="term" value="P:division septum assembly"/>
    <property type="evidence" value="ECO:0007669"/>
    <property type="project" value="UniProtKB-KW"/>
</dbReference>
<dbReference type="InterPro" id="IPR038594">
    <property type="entry name" value="SepF-like_sf"/>
</dbReference>
<keyword evidence="3" id="KW-0131">Cell cycle</keyword>
<evidence type="ECO:0000256" key="3">
    <source>
        <dbReference type="ARBA" id="ARBA00023306"/>
    </source>
</evidence>
<evidence type="ECO:0000256" key="1">
    <source>
        <dbReference type="ARBA" id="ARBA00022618"/>
    </source>
</evidence>
<evidence type="ECO:0000313" key="5">
    <source>
        <dbReference type="EMBL" id="OLN26040.1"/>
    </source>
</evidence>
<dbReference type="InterPro" id="IPR007561">
    <property type="entry name" value="Cell_div_SepF/SepF-rel"/>
</dbReference>
<protein>
    <submittedName>
        <fullName evidence="5">FtsZ-interacting protein related to cell division</fullName>
    </submittedName>
</protein>